<dbReference type="SMART" id="SM00343">
    <property type="entry name" value="ZnF_C2HC"/>
    <property type="match status" value="1"/>
</dbReference>
<organism evidence="5 6">
    <name type="scientific">Asterophora parasitica</name>
    <dbReference type="NCBI Taxonomy" id="117018"/>
    <lineage>
        <taxon>Eukaryota</taxon>
        <taxon>Fungi</taxon>
        <taxon>Dikarya</taxon>
        <taxon>Basidiomycota</taxon>
        <taxon>Agaricomycotina</taxon>
        <taxon>Agaricomycetes</taxon>
        <taxon>Agaricomycetidae</taxon>
        <taxon>Agaricales</taxon>
        <taxon>Tricholomatineae</taxon>
        <taxon>Lyophyllaceae</taxon>
        <taxon>Asterophora</taxon>
    </lineage>
</organism>
<dbReference type="SUPFAM" id="SSF57756">
    <property type="entry name" value="Retrovirus zinc finger-like domains"/>
    <property type="match status" value="1"/>
</dbReference>
<evidence type="ECO:0000256" key="3">
    <source>
        <dbReference type="SAM" id="MobiDB-lite"/>
    </source>
</evidence>
<evidence type="ECO:0000256" key="2">
    <source>
        <dbReference type="PROSITE-ProRule" id="PRU00047"/>
    </source>
</evidence>
<feature type="region of interest" description="Disordered" evidence="3">
    <location>
        <begin position="106"/>
        <end position="135"/>
    </location>
</feature>
<protein>
    <recommendedName>
        <fullName evidence="4">CCHC-type domain-containing protein</fullName>
    </recommendedName>
</protein>
<dbReference type="EMBL" id="JABCKV010001644">
    <property type="protein sequence ID" value="KAG5639932.1"/>
    <property type="molecule type" value="Genomic_DNA"/>
</dbReference>
<keyword evidence="2" id="KW-0862">Zinc</keyword>
<dbReference type="OrthoDB" id="5582182at2759"/>
<evidence type="ECO:0000256" key="1">
    <source>
        <dbReference type="ARBA" id="ARBA00022664"/>
    </source>
</evidence>
<proteinExistence type="predicted"/>
<feature type="compositionally biased region" description="Low complexity" evidence="3">
    <location>
        <begin position="113"/>
        <end position="135"/>
    </location>
</feature>
<dbReference type="GO" id="GO:0008270">
    <property type="term" value="F:zinc ion binding"/>
    <property type="evidence" value="ECO:0007669"/>
    <property type="project" value="UniProtKB-KW"/>
</dbReference>
<reference evidence="5" key="1">
    <citation type="submission" date="2020-07" db="EMBL/GenBank/DDBJ databases">
        <authorList>
            <person name="Nieuwenhuis M."/>
            <person name="Van De Peppel L.J.J."/>
        </authorList>
    </citation>
    <scope>NUCLEOTIDE SEQUENCE</scope>
    <source>
        <strain evidence="5">AP01</strain>
        <tissue evidence="5">Mycelium</tissue>
    </source>
</reference>
<reference evidence="5" key="2">
    <citation type="submission" date="2021-10" db="EMBL/GenBank/DDBJ databases">
        <title>Phylogenomics reveals ancestral predisposition of the termite-cultivated fungus Termitomyces towards a domesticated lifestyle.</title>
        <authorList>
            <person name="Auxier B."/>
            <person name="Grum-Grzhimaylo A."/>
            <person name="Cardenas M.E."/>
            <person name="Lodge J.D."/>
            <person name="Laessoe T."/>
            <person name="Pedersen O."/>
            <person name="Smith M.E."/>
            <person name="Kuyper T.W."/>
            <person name="Franco-Molano E.A."/>
            <person name="Baroni T.J."/>
            <person name="Aanen D.K."/>
        </authorList>
    </citation>
    <scope>NUCLEOTIDE SEQUENCE</scope>
    <source>
        <strain evidence="5">AP01</strain>
        <tissue evidence="5">Mycelium</tissue>
    </source>
</reference>
<feature type="domain" description="CCHC-type" evidence="4">
    <location>
        <begin position="177"/>
        <end position="192"/>
    </location>
</feature>
<dbReference type="AlphaFoldDB" id="A0A9P7FWK2"/>
<comment type="caution">
    <text evidence="5">The sequence shown here is derived from an EMBL/GenBank/DDBJ whole genome shotgun (WGS) entry which is preliminary data.</text>
</comment>
<evidence type="ECO:0000313" key="5">
    <source>
        <dbReference type="EMBL" id="KAG5639932.1"/>
    </source>
</evidence>
<accession>A0A9P7FWK2</accession>
<name>A0A9P7FWK2_9AGAR</name>
<gene>
    <name evidence="5" type="ORF">DXG03_002315</name>
</gene>
<dbReference type="InterPro" id="IPR036875">
    <property type="entry name" value="Znf_CCHC_sf"/>
</dbReference>
<dbReference type="Proteomes" id="UP000775547">
    <property type="component" value="Unassembled WGS sequence"/>
</dbReference>
<evidence type="ECO:0000259" key="4">
    <source>
        <dbReference type="PROSITE" id="PS50158"/>
    </source>
</evidence>
<keyword evidence="1" id="KW-0507">mRNA processing</keyword>
<dbReference type="GO" id="GO:0003676">
    <property type="term" value="F:nucleic acid binding"/>
    <property type="evidence" value="ECO:0007669"/>
    <property type="project" value="InterPro"/>
</dbReference>
<dbReference type="InterPro" id="IPR001878">
    <property type="entry name" value="Znf_CCHC"/>
</dbReference>
<keyword evidence="6" id="KW-1185">Reference proteome</keyword>
<dbReference type="PROSITE" id="PS50158">
    <property type="entry name" value="ZF_CCHC"/>
    <property type="match status" value="1"/>
</dbReference>
<sequence>MFCDAFEVHFGNPDVTGDANNKLLALVQTGSTAAHASQYTELLIHVNWSEQTKIDNFYHSLKTVVKDTIILTQLQDCPRIFKKYVDFVIEIDNHVHCREQERKLKAKANATKSTTLRSQHSTTTSTTSTSTRTPTALTSLLPLPQGIPMEIDATRTLKPRGPLTDEEKERHHHLRLCSYCGGMGHLAAACPNMSAASKKCFMDRKASFQQGKA</sequence>
<keyword evidence="2" id="KW-0479">Metal-binding</keyword>
<keyword evidence="2" id="KW-0863">Zinc-finger</keyword>
<evidence type="ECO:0000313" key="6">
    <source>
        <dbReference type="Proteomes" id="UP000775547"/>
    </source>
</evidence>
<dbReference type="GO" id="GO:0006397">
    <property type="term" value="P:mRNA processing"/>
    <property type="evidence" value="ECO:0007669"/>
    <property type="project" value="UniProtKB-KW"/>
</dbReference>